<dbReference type="Gene3D" id="3.40.50.150">
    <property type="entry name" value="Vaccinia Virus protein VP39"/>
    <property type="match status" value="1"/>
</dbReference>
<feature type="compositionally biased region" description="Low complexity" evidence="1">
    <location>
        <begin position="261"/>
        <end position="273"/>
    </location>
</feature>
<evidence type="ECO:0008006" key="4">
    <source>
        <dbReference type="Google" id="ProtNLM"/>
    </source>
</evidence>
<comment type="caution">
    <text evidence="2">The sequence shown here is derived from an EMBL/GenBank/DDBJ whole genome shotgun (WGS) entry which is preliminary data.</text>
</comment>
<dbReference type="InterPro" id="IPR029063">
    <property type="entry name" value="SAM-dependent_MTases_sf"/>
</dbReference>
<feature type="compositionally biased region" description="Basic and acidic residues" evidence="1">
    <location>
        <begin position="219"/>
        <end position="231"/>
    </location>
</feature>
<feature type="region of interest" description="Disordered" evidence="1">
    <location>
        <begin position="211"/>
        <end position="234"/>
    </location>
</feature>
<dbReference type="PANTHER" id="PTHR18895:SF74">
    <property type="entry name" value="MTRF1L RELEASE FACTOR GLUTAMINE METHYLTRANSFERASE"/>
    <property type="match status" value="1"/>
</dbReference>
<dbReference type="EMBL" id="PUHQ01000020">
    <property type="protein sequence ID" value="KAG0663405.1"/>
    <property type="molecule type" value="Genomic_DNA"/>
</dbReference>
<dbReference type="PROSITE" id="PS00092">
    <property type="entry name" value="N6_MTASE"/>
    <property type="match status" value="1"/>
</dbReference>
<evidence type="ECO:0000313" key="3">
    <source>
        <dbReference type="Proteomes" id="UP000777482"/>
    </source>
</evidence>
<evidence type="ECO:0000313" key="2">
    <source>
        <dbReference type="EMBL" id="KAG0663405.1"/>
    </source>
</evidence>
<dbReference type="CDD" id="cd02440">
    <property type="entry name" value="AdoMet_MTases"/>
    <property type="match status" value="1"/>
</dbReference>
<evidence type="ECO:0000256" key="1">
    <source>
        <dbReference type="SAM" id="MobiDB-lite"/>
    </source>
</evidence>
<dbReference type="GO" id="GO:0032259">
    <property type="term" value="P:methylation"/>
    <property type="evidence" value="ECO:0007669"/>
    <property type="project" value="InterPro"/>
</dbReference>
<feature type="region of interest" description="Disordered" evidence="1">
    <location>
        <begin position="308"/>
        <end position="330"/>
    </location>
</feature>
<dbReference type="InterPro" id="IPR002052">
    <property type="entry name" value="DNA_methylase_N6_adenine_CS"/>
</dbReference>
<dbReference type="Proteomes" id="UP000777482">
    <property type="component" value="Unassembled WGS sequence"/>
</dbReference>
<keyword evidence="3" id="KW-1185">Reference proteome</keyword>
<dbReference type="GO" id="GO:0003676">
    <property type="term" value="F:nucleic acid binding"/>
    <property type="evidence" value="ECO:0007669"/>
    <property type="project" value="InterPro"/>
</dbReference>
<organism evidence="2 3">
    <name type="scientific">Rhodotorula mucilaginosa</name>
    <name type="common">Yeast</name>
    <name type="synonym">Rhodotorula rubra</name>
    <dbReference type="NCBI Taxonomy" id="5537"/>
    <lineage>
        <taxon>Eukaryota</taxon>
        <taxon>Fungi</taxon>
        <taxon>Dikarya</taxon>
        <taxon>Basidiomycota</taxon>
        <taxon>Pucciniomycotina</taxon>
        <taxon>Microbotryomycetes</taxon>
        <taxon>Sporidiobolales</taxon>
        <taxon>Sporidiobolaceae</taxon>
        <taxon>Rhodotorula</taxon>
    </lineage>
</organism>
<protein>
    <recommendedName>
        <fullName evidence="4">S-adenosyl-L-methionine-dependent methyltransferase</fullName>
    </recommendedName>
</protein>
<dbReference type="GO" id="GO:0005739">
    <property type="term" value="C:mitochondrion"/>
    <property type="evidence" value="ECO:0007669"/>
    <property type="project" value="TreeGrafter"/>
</dbReference>
<name>A0A9P7B708_RHOMI</name>
<dbReference type="GO" id="GO:0008168">
    <property type="term" value="F:methyltransferase activity"/>
    <property type="evidence" value="ECO:0007669"/>
    <property type="project" value="InterPro"/>
</dbReference>
<dbReference type="AlphaFoldDB" id="A0A9P7B708"/>
<accession>A0A9P7B708</accession>
<gene>
    <name evidence="2" type="ORF">C6P46_002744</name>
</gene>
<dbReference type="InterPro" id="IPR050320">
    <property type="entry name" value="N5-glutamine_MTase"/>
</dbReference>
<dbReference type="SUPFAM" id="SSF53335">
    <property type="entry name" value="S-adenosyl-L-methionine-dependent methyltransferases"/>
    <property type="match status" value="1"/>
</dbReference>
<dbReference type="PANTHER" id="PTHR18895">
    <property type="entry name" value="HEMK METHYLTRANSFERASE"/>
    <property type="match status" value="1"/>
</dbReference>
<dbReference type="OrthoDB" id="269872at2759"/>
<sequence>MVTELVQLDKPLAYVLGTQPFHPLPVELLVRPPTLIPRPETEHWLNQLIHRLVVGGGGSPPLRILDIGTGSGCIALGLTYALRNRKEDGGPTVQTVAVDQSTEALALAQENAHRCGLIGTPAGSTAPSRHDESSKSKAAAAAAPISFVLENLFSPTFTSWVLSALRGASSPSSAPRFDLVVSNPPYIPLHEYETLDASVREWEDRKALVGEMPPSVVEPAERRSIKQSKNEDEQDDGLVFYRRIISLLDTLLEPPPPPPLSLRSDSLSSNSDSTQKDSAQEQGPPPSPCVAFEVGKGQARAVERLLRAWRPSPRRHHDHSFSPDLDSQTHQQQWRLETEVLVDPWGVERAVFAHWARWKEEEEAPSSSSSS</sequence>
<feature type="region of interest" description="Disordered" evidence="1">
    <location>
        <begin position="252"/>
        <end position="291"/>
    </location>
</feature>
<proteinExistence type="predicted"/>
<reference evidence="2 3" key="1">
    <citation type="submission" date="2020-11" db="EMBL/GenBank/DDBJ databases">
        <title>Kefir isolates.</title>
        <authorList>
            <person name="Marcisauskas S."/>
            <person name="Kim Y."/>
            <person name="Blasche S."/>
        </authorList>
    </citation>
    <scope>NUCLEOTIDE SEQUENCE [LARGE SCALE GENOMIC DNA]</scope>
    <source>
        <strain evidence="2 3">KR</strain>
    </source>
</reference>